<dbReference type="PATRIC" id="fig|1526658.3.peg.167"/>
<dbReference type="Proteomes" id="UP000037822">
    <property type="component" value="Unassembled WGS sequence"/>
</dbReference>
<dbReference type="EMBL" id="LGSZ01000048">
    <property type="protein sequence ID" value="KPH79592.1"/>
    <property type="molecule type" value="Genomic_DNA"/>
</dbReference>
<evidence type="ECO:0008006" key="3">
    <source>
        <dbReference type="Google" id="ProtNLM"/>
    </source>
</evidence>
<accession>A0A0N0MB95</accession>
<comment type="caution">
    <text evidence="1">The sequence shown here is derived from an EMBL/GenBank/DDBJ whole genome shotgun (WGS) entry which is preliminary data.</text>
</comment>
<reference evidence="1 2" key="1">
    <citation type="submission" date="2015-07" db="EMBL/GenBank/DDBJ databases">
        <title>Whole genome sequencing of Bosea vaviloviae isolated from cave pool.</title>
        <authorList>
            <person name="Tan N.E.H."/>
            <person name="Lee Y.P."/>
            <person name="Gan H.M."/>
            <person name="Barton H."/>
            <person name="Savka M.A."/>
        </authorList>
    </citation>
    <scope>NUCLEOTIDE SEQUENCE [LARGE SCALE GENOMIC DNA]</scope>
    <source>
        <strain evidence="1 2">SD260</strain>
    </source>
</reference>
<evidence type="ECO:0000313" key="1">
    <source>
        <dbReference type="EMBL" id="KPH79592.1"/>
    </source>
</evidence>
<gene>
    <name evidence="1" type="ORF">AE618_17090</name>
</gene>
<protein>
    <recommendedName>
        <fullName evidence="3">Glycosyltransferase 2-like domain-containing protein</fullName>
    </recommendedName>
</protein>
<proteinExistence type="predicted"/>
<keyword evidence="2" id="KW-1185">Reference proteome</keyword>
<evidence type="ECO:0000313" key="2">
    <source>
        <dbReference type="Proteomes" id="UP000037822"/>
    </source>
</evidence>
<organism evidence="1 2">
    <name type="scientific">Bosea vaviloviae</name>
    <dbReference type="NCBI Taxonomy" id="1526658"/>
    <lineage>
        <taxon>Bacteria</taxon>
        <taxon>Pseudomonadati</taxon>
        <taxon>Pseudomonadota</taxon>
        <taxon>Alphaproteobacteria</taxon>
        <taxon>Hyphomicrobiales</taxon>
        <taxon>Boseaceae</taxon>
        <taxon>Bosea</taxon>
    </lineage>
</organism>
<name>A0A0N0MB95_9HYPH</name>
<sequence>MKAVVMSKAPPLYFAVPVWGDSYVETYLNVCLPAQLSSGNIQSLSTDSRNEYHIYTAEADAKRIEDSVAYRALCDLISVSIHVIDVGGSTASGGEKYAIKSESYRDALNGAISAGAAVVALNADIVMADGFVRTIVGLLARGIRVIEIPGPRALKQEVVDILLKDFKSSDNGILTVSPNELSRIWFGNRHPQLLMHCVEGIKGDEFHPSHLYWIVEGSGVIIRGFHLYPIVVYPKNKDFEFAGTIDDDLVASLNLGDHERFLAQDSRELFCCELSVPEHFVGRMADRGDINRYVEYYRSYAAANMANLQKEIIISADRPTSFTWLKQRWKSRRFAARLARLYERAAETVR</sequence>
<dbReference type="AlphaFoldDB" id="A0A0N0MB95"/>